<organism evidence="1 2">
    <name type="scientific">Shewanella nanhaiensis</name>
    <dbReference type="NCBI Taxonomy" id="2864872"/>
    <lineage>
        <taxon>Bacteria</taxon>
        <taxon>Pseudomonadati</taxon>
        <taxon>Pseudomonadota</taxon>
        <taxon>Gammaproteobacteria</taxon>
        <taxon>Alteromonadales</taxon>
        <taxon>Shewanellaceae</taxon>
        <taxon>Shewanella</taxon>
    </lineage>
</organism>
<dbReference type="Proteomes" id="UP001195963">
    <property type="component" value="Unassembled WGS sequence"/>
</dbReference>
<proteinExistence type="predicted"/>
<name>A0ABS7DXE5_9GAMM</name>
<evidence type="ECO:0000313" key="1">
    <source>
        <dbReference type="EMBL" id="MBW8182106.1"/>
    </source>
</evidence>
<gene>
    <name evidence="1" type="ORF">K0625_00380</name>
</gene>
<keyword evidence="2" id="KW-1185">Reference proteome</keyword>
<accession>A0ABS7DXE5</accession>
<protein>
    <submittedName>
        <fullName evidence="1">Uncharacterized protein</fullName>
    </submittedName>
</protein>
<comment type="caution">
    <text evidence="1">The sequence shown here is derived from an EMBL/GenBank/DDBJ whole genome shotgun (WGS) entry which is preliminary data.</text>
</comment>
<evidence type="ECO:0000313" key="2">
    <source>
        <dbReference type="Proteomes" id="UP001195963"/>
    </source>
</evidence>
<sequence length="74" mass="8570">MNALVEFEAGKLADLFDEGDSLNIHMFMDMMKMPYDVQDKLFFEISSLESLDRSKIELIIESHGHSILNERLGY</sequence>
<reference evidence="1 2" key="1">
    <citation type="submission" date="2021-07" db="EMBL/GenBank/DDBJ databases">
        <title>Shewanella sp. nov, isolated from SCS.</title>
        <authorList>
            <person name="Cao W.R."/>
        </authorList>
    </citation>
    <scope>NUCLEOTIDE SEQUENCE [LARGE SCALE GENOMIC DNA]</scope>
    <source>
        <strain evidence="1 2">NR704-98</strain>
    </source>
</reference>
<dbReference type="EMBL" id="JAHZST010000001">
    <property type="protein sequence ID" value="MBW8182106.1"/>
    <property type="molecule type" value="Genomic_DNA"/>
</dbReference>